<proteinExistence type="predicted"/>
<evidence type="ECO:0000313" key="6">
    <source>
        <dbReference type="Proteomes" id="UP000435112"/>
    </source>
</evidence>
<accession>A0A6A3K289</accession>
<dbReference type="Proteomes" id="UP000435112">
    <property type="component" value="Unassembled WGS sequence"/>
</dbReference>
<keyword evidence="5" id="KW-1185">Reference proteome</keyword>
<dbReference type="Proteomes" id="UP000434957">
    <property type="component" value="Unassembled WGS sequence"/>
</dbReference>
<dbReference type="Proteomes" id="UP000429607">
    <property type="component" value="Unassembled WGS sequence"/>
</dbReference>
<reference evidence="4 6" key="1">
    <citation type="submission" date="2018-09" db="EMBL/GenBank/DDBJ databases">
        <title>Genomic investigation of the strawberry pathogen Phytophthora fragariae indicates pathogenicity is determined by transcriptional variation in three key races.</title>
        <authorList>
            <person name="Adams T.M."/>
            <person name="Armitage A.D."/>
            <person name="Sobczyk M.K."/>
            <person name="Bates H.J."/>
            <person name="Dunwell J.M."/>
            <person name="Nellist C.F."/>
            <person name="Harrison R.J."/>
        </authorList>
    </citation>
    <scope>NUCLEOTIDE SEQUENCE [LARGE SCALE GENOMIC DNA]</scope>
    <source>
        <strain evidence="2 4">SCRP249</strain>
        <strain evidence="1 6">SCRP324</strain>
        <strain evidence="3 5">SCRP333</strain>
    </source>
</reference>
<sequence>MRAVCFATVQVPITSALAGRRFERRRRKYVGCRRPGSVSGRCLLASCGCRRWSGH</sequence>
<evidence type="ECO:0000313" key="4">
    <source>
        <dbReference type="Proteomes" id="UP000429607"/>
    </source>
</evidence>
<dbReference type="EMBL" id="QXFT01001463">
    <property type="protein sequence ID" value="KAE9317998.1"/>
    <property type="molecule type" value="Genomic_DNA"/>
</dbReference>
<comment type="caution">
    <text evidence="1">The sequence shown here is derived from an EMBL/GenBank/DDBJ whole genome shotgun (WGS) entry which is preliminary data.</text>
</comment>
<evidence type="ECO:0000313" key="1">
    <source>
        <dbReference type="EMBL" id="KAE8999668.1"/>
    </source>
</evidence>
<gene>
    <name evidence="2" type="ORF">PR001_g17789</name>
    <name evidence="1" type="ORF">PR002_g18391</name>
    <name evidence="3" type="ORF">PR003_g18347</name>
</gene>
<evidence type="ECO:0000313" key="3">
    <source>
        <dbReference type="EMBL" id="KAE9317998.1"/>
    </source>
</evidence>
<organism evidence="1 6">
    <name type="scientific">Phytophthora rubi</name>
    <dbReference type="NCBI Taxonomy" id="129364"/>
    <lineage>
        <taxon>Eukaryota</taxon>
        <taxon>Sar</taxon>
        <taxon>Stramenopiles</taxon>
        <taxon>Oomycota</taxon>
        <taxon>Peronosporomycetes</taxon>
        <taxon>Peronosporales</taxon>
        <taxon>Peronosporaceae</taxon>
        <taxon>Phytophthora</taxon>
    </lineage>
</organism>
<dbReference type="AlphaFoldDB" id="A0A6A3K289"/>
<name>A0A6A3K289_9STRA</name>
<evidence type="ECO:0000313" key="5">
    <source>
        <dbReference type="Proteomes" id="UP000434957"/>
    </source>
</evidence>
<evidence type="ECO:0000313" key="2">
    <source>
        <dbReference type="EMBL" id="KAE9004152.1"/>
    </source>
</evidence>
<protein>
    <submittedName>
        <fullName evidence="1">Uncharacterized protein</fullName>
    </submittedName>
</protein>
<dbReference type="EMBL" id="QXFU01001569">
    <property type="protein sequence ID" value="KAE8999668.1"/>
    <property type="molecule type" value="Genomic_DNA"/>
</dbReference>
<dbReference type="EMBL" id="QXFV01001510">
    <property type="protein sequence ID" value="KAE9004152.1"/>
    <property type="molecule type" value="Genomic_DNA"/>
</dbReference>